<comment type="caution">
    <text evidence="1">The sequence shown here is derived from an EMBL/GenBank/DDBJ whole genome shotgun (WGS) entry which is preliminary data.</text>
</comment>
<dbReference type="PRINTS" id="PR00081">
    <property type="entry name" value="GDHRDH"/>
</dbReference>
<dbReference type="VEuPathDB" id="VectorBase:SSCA004381"/>
<sequence length="254" mass="28434">KFKDKVIWITGASSGIGEHLAYTLAPVGAKLIISGTDENKMSKVAQRCTALSKCDNVLVLPFNISNTSCHEEMFQKVLKRFKKLDILINNAGRSQRASFLEIDLQVDKDLFDVNVFGLINLTRIVLKYFLESNIDGQIGVTSSTAGLLELGRKGISISLFCVGPTFSNLLEKAYVGKPGKTLGGNRHPGSRMMDTERCAYLIAIALANKIDQAWIAIQPVLSIHYLSQYFPWFFRRYFPKFFTEELGKKIRDGK</sequence>
<evidence type="ECO:0000313" key="2">
    <source>
        <dbReference type="Proteomes" id="UP000616769"/>
    </source>
</evidence>
<dbReference type="InterPro" id="IPR002347">
    <property type="entry name" value="SDR_fam"/>
</dbReference>
<dbReference type="InterPro" id="IPR053011">
    <property type="entry name" value="SDR_family_member_7"/>
</dbReference>
<dbReference type="OrthoDB" id="47007at2759"/>
<organism evidence="1 2">
    <name type="scientific">Sarcoptes scabiei</name>
    <name type="common">Itch mite</name>
    <name type="synonym">Acarus scabiei</name>
    <dbReference type="NCBI Taxonomy" id="52283"/>
    <lineage>
        <taxon>Eukaryota</taxon>
        <taxon>Metazoa</taxon>
        <taxon>Ecdysozoa</taxon>
        <taxon>Arthropoda</taxon>
        <taxon>Chelicerata</taxon>
        <taxon>Arachnida</taxon>
        <taxon>Acari</taxon>
        <taxon>Acariformes</taxon>
        <taxon>Sarcoptiformes</taxon>
        <taxon>Astigmata</taxon>
        <taxon>Psoroptidia</taxon>
        <taxon>Sarcoptoidea</taxon>
        <taxon>Sarcoptidae</taxon>
        <taxon>Sarcoptinae</taxon>
        <taxon>Sarcoptes</taxon>
    </lineage>
</organism>
<dbReference type="Gene3D" id="3.40.50.720">
    <property type="entry name" value="NAD(P)-binding Rossmann-like Domain"/>
    <property type="match status" value="1"/>
</dbReference>
<gene>
    <name evidence="1" type="ORF">QR98_0089430</name>
</gene>
<dbReference type="SUPFAM" id="SSF51735">
    <property type="entry name" value="NAD(P)-binding Rossmann-fold domains"/>
    <property type="match status" value="1"/>
</dbReference>
<dbReference type="AlphaFoldDB" id="A0A132AHB8"/>
<evidence type="ECO:0000313" key="1">
    <source>
        <dbReference type="EMBL" id="KPM10388.1"/>
    </source>
</evidence>
<dbReference type="Pfam" id="PF00106">
    <property type="entry name" value="adh_short"/>
    <property type="match status" value="1"/>
</dbReference>
<accession>A0A132AHB8</accession>
<dbReference type="PANTHER" id="PTHR44269:SF2">
    <property type="entry name" value="DEHYDROGENASE_REDUCTASE SDR FAMILY MEMBER 7"/>
    <property type="match status" value="1"/>
</dbReference>
<dbReference type="EMBL" id="JXLN01015052">
    <property type="protein sequence ID" value="KPM10388.1"/>
    <property type="molecule type" value="Genomic_DNA"/>
</dbReference>
<reference evidence="1 2" key="1">
    <citation type="journal article" date="2015" name="Parasit. Vectors">
        <title>Draft genome of the scabies mite.</title>
        <authorList>
            <person name="Rider S.D.Jr."/>
            <person name="Morgan M.S."/>
            <person name="Arlian L.G."/>
        </authorList>
    </citation>
    <scope>NUCLEOTIDE SEQUENCE [LARGE SCALE GENOMIC DNA]</scope>
    <source>
        <strain evidence="1">Arlian Lab</strain>
    </source>
</reference>
<dbReference type="InterPro" id="IPR036291">
    <property type="entry name" value="NAD(P)-bd_dom_sf"/>
</dbReference>
<name>A0A132AHB8_SARSC</name>
<dbReference type="PANTHER" id="PTHR44269">
    <property type="entry name" value="DEHYDROGENASE/REDUCTASE SDR FAMILY MEMBER 7-RELATED"/>
    <property type="match status" value="1"/>
</dbReference>
<feature type="non-terminal residue" evidence="1">
    <location>
        <position position="1"/>
    </location>
</feature>
<proteinExistence type="predicted"/>
<protein>
    <submittedName>
        <fullName evidence="1">Dehydrogenase/reductase SDR family member 7-like protein</fullName>
    </submittedName>
</protein>
<dbReference type="Proteomes" id="UP000616769">
    <property type="component" value="Unassembled WGS sequence"/>
</dbReference>